<dbReference type="CDD" id="cd02508">
    <property type="entry name" value="ADP_Glucose_PP"/>
    <property type="match status" value="1"/>
</dbReference>
<dbReference type="EC" id="2.7.7.27" evidence="9"/>
<keyword evidence="4 9" id="KW-0548">Nucleotidyltransferase</keyword>
<dbReference type="InterPro" id="IPR029044">
    <property type="entry name" value="Nucleotide-diphossugar_trans"/>
</dbReference>
<gene>
    <name evidence="9 12" type="primary">glgC</name>
    <name evidence="12" type="ORF">Asi02nite_68220</name>
</gene>
<evidence type="ECO:0000259" key="10">
    <source>
        <dbReference type="Pfam" id="PF00483"/>
    </source>
</evidence>
<feature type="binding site" evidence="9">
    <location>
        <begin position="171"/>
        <end position="172"/>
    </location>
    <ligand>
        <name>alpha-D-glucose 1-phosphate</name>
        <dbReference type="ChEBI" id="CHEBI:58601"/>
    </ligand>
</feature>
<keyword evidence="5 9" id="KW-0547">Nucleotide-binding</keyword>
<dbReference type="SUPFAM" id="SSF51161">
    <property type="entry name" value="Trimeric LpxA-like enzymes"/>
    <property type="match status" value="1"/>
</dbReference>
<dbReference type="PROSITE" id="PS00809">
    <property type="entry name" value="ADP_GLC_PYROPHOSPH_2"/>
    <property type="match status" value="1"/>
</dbReference>
<comment type="similarity">
    <text evidence="1 9">Belongs to the bacterial/plant glucose-1-phosphate adenylyltransferase family.</text>
</comment>
<feature type="site" description="Could play a key role in the communication between the regulatory and the substrate sites" evidence="9">
    <location>
        <position position="89"/>
    </location>
</feature>
<dbReference type="NCBIfam" id="NF001947">
    <property type="entry name" value="PRK00725.1"/>
    <property type="match status" value="1"/>
</dbReference>
<protein>
    <recommendedName>
        <fullName evidence="9">Glucose-1-phosphate adenylyltransferase</fullName>
        <ecNumber evidence="9">2.7.7.27</ecNumber>
    </recommendedName>
    <alternativeName>
        <fullName evidence="9">ADP-glucose pyrophosphorylase</fullName>
        <shortName evidence="9">ADPGlc PPase</shortName>
    </alternativeName>
    <alternativeName>
        <fullName evidence="9">ADP-glucose synthase</fullName>
    </alternativeName>
</protein>
<dbReference type="InterPro" id="IPR011004">
    <property type="entry name" value="Trimer_LpxA-like_sf"/>
</dbReference>
<dbReference type="Pfam" id="PF24894">
    <property type="entry name" value="Hexapep_GlmU"/>
    <property type="match status" value="1"/>
</dbReference>
<evidence type="ECO:0000256" key="1">
    <source>
        <dbReference type="ARBA" id="ARBA00010443"/>
    </source>
</evidence>
<dbReference type="NCBIfam" id="TIGR02091">
    <property type="entry name" value="glgC"/>
    <property type="match status" value="1"/>
</dbReference>
<keyword evidence="3 9" id="KW-0808">Transferase</keyword>
<dbReference type="GO" id="GO:0016779">
    <property type="term" value="F:nucleotidyltransferase activity"/>
    <property type="evidence" value="ECO:0007669"/>
    <property type="project" value="UniProtKB-KW"/>
</dbReference>
<comment type="function">
    <text evidence="9">Involved in the biosynthesis of ADP-glucose, a building block required for the elongation reactions to produce glycogen. Catalyzes the reaction between ATP and alpha-D-glucose 1-phosphate (G1P) to produce pyrophosphate and ADP-Glc.</text>
</comment>
<evidence type="ECO:0000256" key="2">
    <source>
        <dbReference type="ARBA" id="ARBA00022600"/>
    </source>
</evidence>
<proteinExistence type="inferred from homology"/>
<accession>A0ABQ4D192</accession>
<sequence>MVLAGGEGKRLMPLTADRAKPGVPFGGIYRMIDFVLSNLANAGYLKMVVLTQYKSHSLDRHITKTWRMSNLLGNYVTPVPAQQRLGPRWFAGSADAIYQSLNLISDEKPDYVIVFGADHIYRMDPAQMVKQHIDSGADVTVAGIRQPIGMADQFGVIEVAGDGKRIQAFREKPSDARGLPDSPDEIFASMGNYVFTAEALVDAVTRDAQNPSSKHDMGGNIIPMMVERQAASVYDFADNVVPGSTERDRGYWRDVGTLDSFYEAHMDLIAIHPVFNLYNFEWPIYTDYNPWPPAKFVHGWQERVGRAVGSMVSPGAVISGSLVENSVVSPNVKVHSWAHVSGSVLMEGVDIGRHAVVRNAILDKNVVVPEGAEIGVDLERDRRRFTVSDNGIVVIGKGQRVEA</sequence>
<dbReference type="PROSITE" id="PS00810">
    <property type="entry name" value="ADP_GLC_PYROPHOSPH_3"/>
    <property type="match status" value="1"/>
</dbReference>
<dbReference type="Pfam" id="PF00483">
    <property type="entry name" value="NTP_transferase"/>
    <property type="match status" value="1"/>
</dbReference>
<comment type="subunit">
    <text evidence="9">Homotetramer.</text>
</comment>
<feature type="binding site" evidence="9">
    <location>
        <position position="189"/>
    </location>
    <ligand>
        <name>alpha-D-glucose 1-phosphate</name>
        <dbReference type="ChEBI" id="CHEBI:58601"/>
    </ligand>
</feature>
<evidence type="ECO:0000313" key="12">
    <source>
        <dbReference type="EMBL" id="GIF77304.1"/>
    </source>
</evidence>
<feature type="site" description="Could play a key role in the communication between the regulatory and the substrate sites" evidence="9">
    <location>
        <position position="52"/>
    </location>
</feature>
<evidence type="ECO:0000256" key="7">
    <source>
        <dbReference type="ARBA" id="ARBA00023056"/>
    </source>
</evidence>
<dbReference type="InterPro" id="IPR005835">
    <property type="entry name" value="NTP_transferase_dom"/>
</dbReference>
<evidence type="ECO:0000256" key="8">
    <source>
        <dbReference type="ARBA" id="ARBA00023277"/>
    </source>
</evidence>
<dbReference type="InterPro" id="IPR011831">
    <property type="entry name" value="ADP-Glc_PPase"/>
</dbReference>
<dbReference type="Proteomes" id="UP000604117">
    <property type="component" value="Unassembled WGS sequence"/>
</dbReference>
<dbReference type="CDD" id="cd04651">
    <property type="entry name" value="LbH_G1P_AT_C"/>
    <property type="match status" value="1"/>
</dbReference>
<keyword evidence="8 9" id="KW-0119">Carbohydrate metabolism</keyword>
<dbReference type="PANTHER" id="PTHR43523:SF2">
    <property type="entry name" value="GLUCOSE-1-PHOSPHATE ADENYLYLTRANSFERASE"/>
    <property type="match status" value="1"/>
</dbReference>
<dbReference type="Gene3D" id="2.160.10.10">
    <property type="entry name" value="Hexapeptide repeat proteins"/>
    <property type="match status" value="1"/>
</dbReference>
<comment type="caution">
    <text evidence="9">Lacks conserved residue(s) required for the propagation of feature annotation.</text>
</comment>
<keyword evidence="6 9" id="KW-0067">ATP-binding</keyword>
<dbReference type="InterPro" id="IPR023049">
    <property type="entry name" value="GlgC_bac"/>
</dbReference>
<dbReference type="PANTHER" id="PTHR43523">
    <property type="entry name" value="GLUCOSE-1-PHOSPHATE ADENYLYLTRANSFERASE-RELATED"/>
    <property type="match status" value="1"/>
</dbReference>
<keyword evidence="2 9" id="KW-0321">Glycogen metabolism</keyword>
<name>A0ABQ4D192_9ACTN</name>
<dbReference type="InterPro" id="IPR056818">
    <property type="entry name" value="GlmU/GlgC-like_hexapep"/>
</dbReference>
<comment type="pathway">
    <text evidence="9">Glycan biosynthesis; glycogen biosynthesis.</text>
</comment>
<dbReference type="NCBIfam" id="NF002023">
    <property type="entry name" value="PRK00844.1"/>
    <property type="match status" value="1"/>
</dbReference>
<dbReference type="Gene3D" id="3.90.550.10">
    <property type="entry name" value="Spore Coat Polysaccharide Biosynthesis Protein SpsA, Chain A"/>
    <property type="match status" value="1"/>
</dbReference>
<evidence type="ECO:0000259" key="11">
    <source>
        <dbReference type="Pfam" id="PF24894"/>
    </source>
</evidence>
<keyword evidence="7 9" id="KW-0320">Glycogen biosynthesis</keyword>
<evidence type="ECO:0000313" key="13">
    <source>
        <dbReference type="Proteomes" id="UP000604117"/>
    </source>
</evidence>
<dbReference type="HAMAP" id="MF_00624">
    <property type="entry name" value="GlgC"/>
    <property type="match status" value="1"/>
</dbReference>
<organism evidence="12 13">
    <name type="scientific">Asanoa siamensis</name>
    <dbReference type="NCBI Taxonomy" id="926357"/>
    <lineage>
        <taxon>Bacteria</taxon>
        <taxon>Bacillati</taxon>
        <taxon>Actinomycetota</taxon>
        <taxon>Actinomycetes</taxon>
        <taxon>Micromonosporales</taxon>
        <taxon>Micromonosporaceae</taxon>
        <taxon>Asanoa</taxon>
    </lineage>
</organism>
<feature type="binding site" evidence="9">
    <location>
        <position position="155"/>
    </location>
    <ligand>
        <name>alpha-D-glucose 1-phosphate</name>
        <dbReference type="ChEBI" id="CHEBI:58601"/>
    </ligand>
</feature>
<reference evidence="12 13" key="1">
    <citation type="submission" date="2021-01" db="EMBL/GenBank/DDBJ databases">
        <title>Whole genome shotgun sequence of Asanoa siamensis NBRC 107932.</title>
        <authorList>
            <person name="Komaki H."/>
            <person name="Tamura T."/>
        </authorList>
    </citation>
    <scope>NUCLEOTIDE SEQUENCE [LARGE SCALE GENOMIC DNA]</scope>
    <source>
        <strain evidence="12 13">NBRC 107932</strain>
    </source>
</reference>
<keyword evidence="13" id="KW-1185">Reference proteome</keyword>
<evidence type="ECO:0000256" key="3">
    <source>
        <dbReference type="ARBA" id="ARBA00022679"/>
    </source>
</evidence>
<dbReference type="SUPFAM" id="SSF53448">
    <property type="entry name" value="Nucleotide-diphospho-sugar transferases"/>
    <property type="match status" value="1"/>
</dbReference>
<feature type="domain" description="Nucleotidyl transferase" evidence="10">
    <location>
        <begin position="1"/>
        <end position="268"/>
    </location>
</feature>
<dbReference type="EMBL" id="BONE01000086">
    <property type="protein sequence ID" value="GIF77304.1"/>
    <property type="molecule type" value="Genomic_DNA"/>
</dbReference>
<evidence type="ECO:0000256" key="4">
    <source>
        <dbReference type="ARBA" id="ARBA00022695"/>
    </source>
</evidence>
<evidence type="ECO:0000256" key="6">
    <source>
        <dbReference type="ARBA" id="ARBA00022840"/>
    </source>
</evidence>
<evidence type="ECO:0000256" key="5">
    <source>
        <dbReference type="ARBA" id="ARBA00022741"/>
    </source>
</evidence>
<comment type="catalytic activity">
    <reaction evidence="9">
        <text>alpha-D-glucose 1-phosphate + ATP + H(+) = ADP-alpha-D-glucose + diphosphate</text>
        <dbReference type="Rhea" id="RHEA:12120"/>
        <dbReference type="ChEBI" id="CHEBI:15378"/>
        <dbReference type="ChEBI" id="CHEBI:30616"/>
        <dbReference type="ChEBI" id="CHEBI:33019"/>
        <dbReference type="ChEBI" id="CHEBI:57498"/>
        <dbReference type="ChEBI" id="CHEBI:58601"/>
        <dbReference type="EC" id="2.7.7.27"/>
    </reaction>
</comment>
<evidence type="ECO:0000256" key="9">
    <source>
        <dbReference type="HAMAP-Rule" id="MF_00624"/>
    </source>
</evidence>
<dbReference type="InterPro" id="IPR005836">
    <property type="entry name" value="ADP_Glu_pyroP_CS"/>
</dbReference>
<feature type="domain" description="Glucose-1-phosphate adenylyltransferase/Bifunctional protein GlmU-like C-terminal hexapeptide" evidence="11">
    <location>
        <begin position="292"/>
        <end position="395"/>
    </location>
</feature>
<comment type="caution">
    <text evidence="12">The sequence shown here is derived from an EMBL/GenBank/DDBJ whole genome shotgun (WGS) entry which is preliminary data.</text>
</comment>